<dbReference type="Proteomes" id="UP001430953">
    <property type="component" value="Unassembled WGS sequence"/>
</dbReference>
<evidence type="ECO:0000313" key="2">
    <source>
        <dbReference type="Proteomes" id="UP001430953"/>
    </source>
</evidence>
<evidence type="ECO:0000313" key="1">
    <source>
        <dbReference type="EMBL" id="KAL0105218.1"/>
    </source>
</evidence>
<protein>
    <submittedName>
        <fullName evidence="1">Uncharacterized protein</fullName>
    </submittedName>
</protein>
<comment type="caution">
    <text evidence="1">The sequence shown here is derived from an EMBL/GenBank/DDBJ whole genome shotgun (WGS) entry which is preliminary data.</text>
</comment>
<gene>
    <name evidence="1" type="ORF">PUN28_016697</name>
</gene>
<dbReference type="AlphaFoldDB" id="A0AAW2EQZ7"/>
<organism evidence="1 2">
    <name type="scientific">Cardiocondyla obscurior</name>
    <dbReference type="NCBI Taxonomy" id="286306"/>
    <lineage>
        <taxon>Eukaryota</taxon>
        <taxon>Metazoa</taxon>
        <taxon>Ecdysozoa</taxon>
        <taxon>Arthropoda</taxon>
        <taxon>Hexapoda</taxon>
        <taxon>Insecta</taxon>
        <taxon>Pterygota</taxon>
        <taxon>Neoptera</taxon>
        <taxon>Endopterygota</taxon>
        <taxon>Hymenoptera</taxon>
        <taxon>Apocrita</taxon>
        <taxon>Aculeata</taxon>
        <taxon>Formicoidea</taxon>
        <taxon>Formicidae</taxon>
        <taxon>Myrmicinae</taxon>
        <taxon>Cardiocondyla</taxon>
    </lineage>
</organism>
<sequence>MDLFTYREKKNRITSGKRRDVTDPGHRRIISLPYARMPGLCAGPFLPWLVDCIAQSPAVESVVTYLGDTSPLTFAPRRAALARNGVTSTRRDPWP</sequence>
<reference evidence="1 2" key="1">
    <citation type="submission" date="2023-03" db="EMBL/GenBank/DDBJ databases">
        <title>High recombination rates correlate with genetic variation in Cardiocondyla obscurior ants.</title>
        <authorList>
            <person name="Errbii M."/>
        </authorList>
    </citation>
    <scope>NUCLEOTIDE SEQUENCE [LARGE SCALE GENOMIC DNA]</scope>
    <source>
        <strain evidence="1">Alpha-2009</strain>
        <tissue evidence="1">Whole body</tissue>
    </source>
</reference>
<dbReference type="EMBL" id="JADYXP020000019">
    <property type="protein sequence ID" value="KAL0105218.1"/>
    <property type="molecule type" value="Genomic_DNA"/>
</dbReference>
<name>A0AAW2EQZ7_9HYME</name>
<accession>A0AAW2EQZ7</accession>
<keyword evidence="2" id="KW-1185">Reference proteome</keyword>
<proteinExistence type="predicted"/>